<reference evidence="3" key="1">
    <citation type="journal article" date="2018" name="Nat. Microbiol.">
        <title>Leveraging single-cell genomics to expand the fungal tree of life.</title>
        <authorList>
            <person name="Ahrendt S.R."/>
            <person name="Quandt C.A."/>
            <person name="Ciobanu D."/>
            <person name="Clum A."/>
            <person name="Salamov A."/>
            <person name="Andreopoulos B."/>
            <person name="Cheng J.F."/>
            <person name="Woyke T."/>
            <person name="Pelin A."/>
            <person name="Henrissat B."/>
            <person name="Reynolds N.K."/>
            <person name="Benny G.L."/>
            <person name="Smith M.E."/>
            <person name="James T.Y."/>
            <person name="Grigoriev I.V."/>
        </authorList>
    </citation>
    <scope>NUCLEOTIDE SEQUENCE [LARGE SCALE GENOMIC DNA]</scope>
    <source>
        <strain evidence="3">Baker2002</strain>
    </source>
</reference>
<feature type="region of interest" description="Disordered" evidence="1">
    <location>
        <begin position="330"/>
        <end position="372"/>
    </location>
</feature>
<accession>A0A4P9ZGW8</accession>
<dbReference type="Proteomes" id="UP000268321">
    <property type="component" value="Unassembled WGS sequence"/>
</dbReference>
<dbReference type="GO" id="GO:0035303">
    <property type="term" value="P:regulation of dephosphorylation"/>
    <property type="evidence" value="ECO:0007669"/>
    <property type="project" value="TreeGrafter"/>
</dbReference>
<evidence type="ECO:0000313" key="2">
    <source>
        <dbReference type="EMBL" id="RKP31682.1"/>
    </source>
</evidence>
<dbReference type="GO" id="GO:0051721">
    <property type="term" value="F:protein phosphatase 2A binding"/>
    <property type="evidence" value="ECO:0007669"/>
    <property type="project" value="TreeGrafter"/>
</dbReference>
<gene>
    <name evidence="2" type="ORF">METBISCDRAFT_26334</name>
</gene>
<dbReference type="Gene3D" id="1.25.40.540">
    <property type="entry name" value="TAP42-like family"/>
    <property type="match status" value="1"/>
</dbReference>
<evidence type="ECO:0008006" key="4">
    <source>
        <dbReference type="Google" id="ProtNLM"/>
    </source>
</evidence>
<dbReference type="PANTHER" id="PTHR10933">
    <property type="entry name" value="IMMUNOGLOBULIN-BINDING PROTEIN 1"/>
    <property type="match status" value="1"/>
</dbReference>
<dbReference type="AlphaFoldDB" id="A0A4P9ZGW8"/>
<dbReference type="InterPro" id="IPR007304">
    <property type="entry name" value="TAP46-like"/>
</dbReference>
<dbReference type="OrthoDB" id="10261753at2759"/>
<proteinExistence type="predicted"/>
<dbReference type="GO" id="GO:0005829">
    <property type="term" value="C:cytosol"/>
    <property type="evidence" value="ECO:0007669"/>
    <property type="project" value="TreeGrafter"/>
</dbReference>
<dbReference type="PANTHER" id="PTHR10933:SF9">
    <property type="entry name" value="IMMUNOGLOBULIN-BINDING PROTEIN 1"/>
    <property type="match status" value="1"/>
</dbReference>
<evidence type="ECO:0000313" key="3">
    <source>
        <dbReference type="Proteomes" id="UP000268321"/>
    </source>
</evidence>
<dbReference type="InterPro" id="IPR038511">
    <property type="entry name" value="TAP42/TAP46-like_sf"/>
</dbReference>
<sequence>MGEELTVRQRYRQVLQELARLDESSERQDTLAFQAQLSGVLGKLHVLESVVGSLALFSGNDLLAEANTAYLPFLSVPFHQASVLLRSYATADGTFPGTADERVACKSRNMQRAIAKLAVFLNSLHALGGILSSAQEEVLQSYKNPYNPSLEDITRATIDPALRRARKIADFKEEEALRVKLSILDEAILAENDETDPLVSLDEEVVRNVYIDQLKLHTLKAFGFLEALAMELQVLANRPQTTSQERNAVDVRSHNKLRAFDYTSKVERDPTEAPAVPELINKLGRVLQPFVLTNKRAELHKQVFGTGQVLPSMFVEEYLEYELANGKMLQLEQPQVDSDDSDDSDEERRKREWDDWKDDNPKGSGNMKANIG</sequence>
<evidence type="ECO:0000256" key="1">
    <source>
        <dbReference type="SAM" id="MobiDB-lite"/>
    </source>
</evidence>
<dbReference type="Pfam" id="PF04177">
    <property type="entry name" value="TAP42"/>
    <property type="match status" value="1"/>
</dbReference>
<dbReference type="EMBL" id="ML004438">
    <property type="protein sequence ID" value="RKP31682.1"/>
    <property type="molecule type" value="Genomic_DNA"/>
</dbReference>
<organism evidence="2 3">
    <name type="scientific">Metschnikowia bicuspidata</name>
    <dbReference type="NCBI Taxonomy" id="27322"/>
    <lineage>
        <taxon>Eukaryota</taxon>
        <taxon>Fungi</taxon>
        <taxon>Dikarya</taxon>
        <taxon>Ascomycota</taxon>
        <taxon>Saccharomycotina</taxon>
        <taxon>Pichiomycetes</taxon>
        <taxon>Metschnikowiaceae</taxon>
        <taxon>Metschnikowia</taxon>
    </lineage>
</organism>
<protein>
    <recommendedName>
        <fullName evidence="4">TAP42-like protein</fullName>
    </recommendedName>
</protein>
<feature type="compositionally biased region" description="Basic and acidic residues" evidence="1">
    <location>
        <begin position="346"/>
        <end position="361"/>
    </location>
</feature>
<name>A0A4P9ZGW8_9ASCO</name>
<keyword evidence="3" id="KW-1185">Reference proteome</keyword>
<dbReference type="GO" id="GO:0009966">
    <property type="term" value="P:regulation of signal transduction"/>
    <property type="evidence" value="ECO:0007669"/>
    <property type="project" value="InterPro"/>
</dbReference>